<dbReference type="Proteomes" id="UP000307440">
    <property type="component" value="Unassembled WGS sequence"/>
</dbReference>
<evidence type="ECO:0000313" key="2">
    <source>
        <dbReference type="Proteomes" id="UP000307440"/>
    </source>
</evidence>
<evidence type="ECO:0000313" key="1">
    <source>
        <dbReference type="EMBL" id="TFK17105.1"/>
    </source>
</evidence>
<sequence>KLASSFLVCRLVVVCPQCSHQLVKVLPYPCIRYPCRDISMGDASATLVVACCSVYPDGYYFSLPLKSVESQLLMWYAWSYGRILFSICCLQTPY</sequence>
<dbReference type="EMBL" id="ML210568">
    <property type="protein sequence ID" value="TFK17105.1"/>
    <property type="molecule type" value="Genomic_DNA"/>
</dbReference>
<gene>
    <name evidence="1" type="ORF">FA15DRAFT_676308</name>
</gene>
<proteinExistence type="predicted"/>
<organism evidence="1 2">
    <name type="scientific">Coprinopsis marcescibilis</name>
    <name type="common">Agaric fungus</name>
    <name type="synonym">Psathyrella marcescibilis</name>
    <dbReference type="NCBI Taxonomy" id="230819"/>
    <lineage>
        <taxon>Eukaryota</taxon>
        <taxon>Fungi</taxon>
        <taxon>Dikarya</taxon>
        <taxon>Basidiomycota</taxon>
        <taxon>Agaricomycotina</taxon>
        <taxon>Agaricomycetes</taxon>
        <taxon>Agaricomycetidae</taxon>
        <taxon>Agaricales</taxon>
        <taxon>Agaricineae</taxon>
        <taxon>Psathyrellaceae</taxon>
        <taxon>Coprinopsis</taxon>
    </lineage>
</organism>
<name>A0A5C3KAI7_COPMA</name>
<reference evidence="1 2" key="1">
    <citation type="journal article" date="2019" name="Nat. Ecol. Evol.">
        <title>Megaphylogeny resolves global patterns of mushroom evolution.</title>
        <authorList>
            <person name="Varga T."/>
            <person name="Krizsan K."/>
            <person name="Foldi C."/>
            <person name="Dima B."/>
            <person name="Sanchez-Garcia M."/>
            <person name="Sanchez-Ramirez S."/>
            <person name="Szollosi G.J."/>
            <person name="Szarkandi J.G."/>
            <person name="Papp V."/>
            <person name="Albert L."/>
            <person name="Andreopoulos W."/>
            <person name="Angelini C."/>
            <person name="Antonin V."/>
            <person name="Barry K.W."/>
            <person name="Bougher N.L."/>
            <person name="Buchanan P."/>
            <person name="Buyck B."/>
            <person name="Bense V."/>
            <person name="Catcheside P."/>
            <person name="Chovatia M."/>
            <person name="Cooper J."/>
            <person name="Damon W."/>
            <person name="Desjardin D."/>
            <person name="Finy P."/>
            <person name="Geml J."/>
            <person name="Haridas S."/>
            <person name="Hughes K."/>
            <person name="Justo A."/>
            <person name="Karasinski D."/>
            <person name="Kautmanova I."/>
            <person name="Kiss B."/>
            <person name="Kocsube S."/>
            <person name="Kotiranta H."/>
            <person name="LaButti K.M."/>
            <person name="Lechner B.E."/>
            <person name="Liimatainen K."/>
            <person name="Lipzen A."/>
            <person name="Lukacs Z."/>
            <person name="Mihaltcheva S."/>
            <person name="Morgado L.N."/>
            <person name="Niskanen T."/>
            <person name="Noordeloos M.E."/>
            <person name="Ohm R.A."/>
            <person name="Ortiz-Santana B."/>
            <person name="Ovrebo C."/>
            <person name="Racz N."/>
            <person name="Riley R."/>
            <person name="Savchenko A."/>
            <person name="Shiryaev A."/>
            <person name="Soop K."/>
            <person name="Spirin V."/>
            <person name="Szebenyi C."/>
            <person name="Tomsovsky M."/>
            <person name="Tulloss R.E."/>
            <person name="Uehling J."/>
            <person name="Grigoriev I.V."/>
            <person name="Vagvolgyi C."/>
            <person name="Papp T."/>
            <person name="Martin F.M."/>
            <person name="Miettinen O."/>
            <person name="Hibbett D.S."/>
            <person name="Nagy L.G."/>
        </authorList>
    </citation>
    <scope>NUCLEOTIDE SEQUENCE [LARGE SCALE GENOMIC DNA]</scope>
    <source>
        <strain evidence="1 2">CBS 121175</strain>
    </source>
</reference>
<accession>A0A5C3KAI7</accession>
<protein>
    <submittedName>
        <fullName evidence="1">Uncharacterized protein</fullName>
    </submittedName>
</protein>
<keyword evidence="2" id="KW-1185">Reference proteome</keyword>
<feature type="non-terminal residue" evidence="1">
    <location>
        <position position="1"/>
    </location>
</feature>
<dbReference type="AlphaFoldDB" id="A0A5C3KAI7"/>